<dbReference type="RefSeq" id="WP_155445655.1">
    <property type="nucleotide sequence ID" value="NZ_JAOQNR010000004.1"/>
</dbReference>
<dbReference type="GO" id="GO:0009055">
    <property type="term" value="F:electron transfer activity"/>
    <property type="evidence" value="ECO:0007669"/>
    <property type="project" value="InterPro"/>
</dbReference>
<dbReference type="Gene3D" id="4.10.490.10">
    <property type="entry name" value="High potential iron-sulphur protein"/>
    <property type="match status" value="1"/>
</dbReference>
<dbReference type="OrthoDB" id="5334781at2"/>
<dbReference type="Proteomes" id="UP000439113">
    <property type="component" value="Unassembled WGS sequence"/>
</dbReference>
<dbReference type="AlphaFoldDB" id="A0A6N8DP39"/>
<accession>A0A6N8DP39</accession>
<sequence>MTTTYAGNAKVSRRIFLIGGAAAGSLLPAEEASARVKLSKAAVRFGAPSADGRDCRSCKLFVAPSSCMFVEGATEPNGFCWIWSRKTA</sequence>
<gene>
    <name evidence="1" type="ORF">GJ654_08140</name>
</gene>
<comment type="caution">
    <text evidence="1">The sequence shown here is derived from an EMBL/GenBank/DDBJ whole genome shotgun (WGS) entry which is preliminary data.</text>
</comment>
<evidence type="ECO:0000313" key="2">
    <source>
        <dbReference type="Proteomes" id="UP000439113"/>
    </source>
</evidence>
<reference evidence="1 2" key="1">
    <citation type="submission" date="2019-11" db="EMBL/GenBank/DDBJ databases">
        <title>Whole-genome sequence of a Rhodoblastus acidophilus DSM 142.</title>
        <authorList>
            <person name="Kyndt J.A."/>
            <person name="Meyer T.E."/>
        </authorList>
    </citation>
    <scope>NUCLEOTIDE SEQUENCE [LARGE SCALE GENOMIC DNA]</scope>
    <source>
        <strain evidence="1 2">DSM 142</strain>
    </source>
</reference>
<protein>
    <recommendedName>
        <fullName evidence="3">HiPIP</fullName>
    </recommendedName>
</protein>
<evidence type="ECO:0000313" key="1">
    <source>
        <dbReference type="EMBL" id="MTV30963.1"/>
    </source>
</evidence>
<name>A0A6N8DP39_RHOAC</name>
<organism evidence="1 2">
    <name type="scientific">Rhodoblastus acidophilus</name>
    <name type="common">Rhodopseudomonas acidophila</name>
    <dbReference type="NCBI Taxonomy" id="1074"/>
    <lineage>
        <taxon>Bacteria</taxon>
        <taxon>Pseudomonadati</taxon>
        <taxon>Pseudomonadota</taxon>
        <taxon>Alphaproteobacteria</taxon>
        <taxon>Hyphomicrobiales</taxon>
        <taxon>Rhodoblastaceae</taxon>
        <taxon>Rhodoblastus</taxon>
    </lineage>
</organism>
<evidence type="ECO:0008006" key="3">
    <source>
        <dbReference type="Google" id="ProtNLM"/>
    </source>
</evidence>
<proteinExistence type="predicted"/>
<dbReference type="GO" id="GO:0019646">
    <property type="term" value="P:aerobic electron transport chain"/>
    <property type="evidence" value="ECO:0007669"/>
    <property type="project" value="InterPro"/>
</dbReference>
<dbReference type="EMBL" id="WNKS01000005">
    <property type="protein sequence ID" value="MTV30963.1"/>
    <property type="molecule type" value="Genomic_DNA"/>
</dbReference>
<dbReference type="SUPFAM" id="SSF57652">
    <property type="entry name" value="HIPIP (high potential iron protein)"/>
    <property type="match status" value="1"/>
</dbReference>
<dbReference type="InterPro" id="IPR036369">
    <property type="entry name" value="HIPIP_sf"/>
</dbReference>